<protein>
    <submittedName>
        <fullName evidence="3">Peptidase</fullName>
    </submittedName>
    <submittedName>
        <fullName evidence="4">Uncharacterized membrane protein YkoI</fullName>
    </submittedName>
</protein>
<evidence type="ECO:0000313" key="5">
    <source>
        <dbReference type="Proteomes" id="UP000198481"/>
    </source>
</evidence>
<dbReference type="Pfam" id="PF03413">
    <property type="entry name" value="PepSY"/>
    <property type="match status" value="1"/>
</dbReference>
<dbReference type="Gene3D" id="3.10.450.40">
    <property type="match status" value="1"/>
</dbReference>
<evidence type="ECO:0000313" key="3">
    <source>
        <dbReference type="EMBL" id="PWE40066.1"/>
    </source>
</evidence>
<accession>A0A1H2AW28</accession>
<dbReference type="InterPro" id="IPR025711">
    <property type="entry name" value="PepSY"/>
</dbReference>
<dbReference type="EMBL" id="LT629762">
    <property type="protein sequence ID" value="SDT50113.1"/>
    <property type="molecule type" value="Genomic_DNA"/>
</dbReference>
<evidence type="ECO:0000313" key="6">
    <source>
        <dbReference type="Proteomes" id="UP000245056"/>
    </source>
</evidence>
<dbReference type="OrthoDB" id="5772663at2"/>
<gene>
    <name evidence="3" type="ORF">C9I49_24625</name>
    <name evidence="4" type="ORF">SAMN05216222_4733</name>
</gene>
<feature type="signal peptide" evidence="1">
    <location>
        <begin position="1"/>
        <end position="22"/>
    </location>
</feature>
<dbReference type="Proteomes" id="UP000198481">
    <property type="component" value="Chromosome I"/>
</dbReference>
<dbReference type="STRING" id="1148509.SAMN05216222_4733"/>
<evidence type="ECO:0000313" key="4">
    <source>
        <dbReference type="EMBL" id="SDT50113.1"/>
    </source>
</evidence>
<dbReference type="EMBL" id="QFAW01000048">
    <property type="protein sequence ID" value="PWE40066.1"/>
    <property type="molecule type" value="Genomic_DNA"/>
</dbReference>
<evidence type="ECO:0000259" key="2">
    <source>
        <dbReference type="Pfam" id="PF03413"/>
    </source>
</evidence>
<evidence type="ECO:0000256" key="1">
    <source>
        <dbReference type="SAM" id="SignalP"/>
    </source>
</evidence>
<keyword evidence="1" id="KW-0732">Signal</keyword>
<sequence length="102" mass="11177">MKTLTALTLAAIIGMTAGIAQARDLGPDEALRLRDAGTIVSFEKLNATALTKHPGSTITETELEEEYGKYIYQVEMRDPQGVEWDLELDAVSGQVLKDHQDT</sequence>
<reference evidence="5" key="1">
    <citation type="submission" date="2016-10" db="EMBL/GenBank/DDBJ databases">
        <authorList>
            <person name="Varghese N."/>
            <person name="Submissions S."/>
        </authorList>
    </citation>
    <scope>NUCLEOTIDE SEQUENCE [LARGE SCALE GENOMIC DNA]</scope>
    <source>
        <strain evidence="5">LMG 26867</strain>
    </source>
</reference>
<dbReference type="RefSeq" id="WP_092279808.1">
    <property type="nucleotide sequence ID" value="NZ_CP196739.1"/>
</dbReference>
<reference evidence="4" key="2">
    <citation type="submission" date="2016-10" db="EMBL/GenBank/DDBJ databases">
        <authorList>
            <person name="de Groot N.N."/>
        </authorList>
    </citation>
    <scope>NUCLEOTIDE SEQUENCE [LARGE SCALE GENOMIC DNA]</scope>
    <source>
        <strain evidence="4">LMG 26867</strain>
    </source>
</reference>
<proteinExistence type="predicted"/>
<dbReference type="AlphaFoldDB" id="A0A1H2AW28"/>
<feature type="domain" description="PepSY" evidence="2">
    <location>
        <begin position="40"/>
        <end position="98"/>
    </location>
</feature>
<organism evidence="4 5">
    <name type="scientific">Pseudomonas prosekii</name>
    <dbReference type="NCBI Taxonomy" id="1148509"/>
    <lineage>
        <taxon>Bacteria</taxon>
        <taxon>Pseudomonadati</taxon>
        <taxon>Pseudomonadota</taxon>
        <taxon>Gammaproteobacteria</taxon>
        <taxon>Pseudomonadales</taxon>
        <taxon>Pseudomonadaceae</taxon>
        <taxon>Pseudomonas</taxon>
    </lineage>
</organism>
<feature type="chain" id="PRO_5044058452" evidence="1">
    <location>
        <begin position="23"/>
        <end position="102"/>
    </location>
</feature>
<reference evidence="3 6" key="3">
    <citation type="submission" date="2018-05" db="EMBL/GenBank/DDBJ databases">
        <title>Genome sequences of two Antarctic strains of Pseudomonas prosekii: insights into adaptation to extreme conditions.</title>
        <authorList>
            <person name="Snopkova K."/>
            <person name="Dufkova K."/>
            <person name="Cejkova D."/>
            <person name="Sedlacek I."/>
            <person name="Smajs D."/>
        </authorList>
    </citation>
    <scope>NUCLEOTIDE SEQUENCE [LARGE SCALE GENOMIC DNA]</scope>
    <source>
        <strain evidence="3 6">P2673</strain>
    </source>
</reference>
<dbReference type="Proteomes" id="UP000245056">
    <property type="component" value="Unassembled WGS sequence"/>
</dbReference>
<name>A0A1H2AW28_9PSED</name>